<evidence type="ECO:0000313" key="2">
    <source>
        <dbReference type="WBParaSite" id="MBELARI_LOCUS20062"/>
    </source>
</evidence>
<accession>A0AAF3F0N0</accession>
<dbReference type="AlphaFoldDB" id="A0AAF3F0N0"/>
<sequence length="433" mass="50255">MDQSARSIIESIKGEMKNFEKRKGGQDRRARCRLTILDRFYDEVSDPSELLSLPNLTTEFLESQLGDREQENDERWLKWVARYGLIGNTQICGGCSENLTLVRDARIDNFTWRCSACRLRDKSQGSATGNTRSLRHDSFFADAKQKFANILLLLARWCENPRSCRTELGKAFNINHFTVLDWHTRFAFVAKMSYFRTKATNFNRSGKDIRLVEVKNEVQDDAGTLSEQLDVTELIGGGKNLEPKNEPLAPQKPTVAVRRPITNKTKSRPKSDLPEEVLDIYLENIFQLREIYQVKDVLLETFVYDYMLRKHCNHEKVMNNFLFEITQCYEVERRLIEQKPVQPVKRKRKTTEDLETEKYLKNMDLPFAEFATPVATSSGKKISKEQRARLLFKDPIEPEIQPEQAPILDLTQFFTDEKANVLTFSMKREPGTS</sequence>
<proteinExistence type="predicted"/>
<evidence type="ECO:0000313" key="1">
    <source>
        <dbReference type="Proteomes" id="UP000887575"/>
    </source>
</evidence>
<protein>
    <submittedName>
        <fullName evidence="2">Uncharacterized protein</fullName>
    </submittedName>
</protein>
<dbReference type="Proteomes" id="UP000887575">
    <property type="component" value="Unassembled WGS sequence"/>
</dbReference>
<reference evidence="2" key="1">
    <citation type="submission" date="2024-02" db="UniProtKB">
        <authorList>
            <consortium name="WormBaseParasite"/>
        </authorList>
    </citation>
    <scope>IDENTIFICATION</scope>
</reference>
<organism evidence="1 2">
    <name type="scientific">Mesorhabditis belari</name>
    <dbReference type="NCBI Taxonomy" id="2138241"/>
    <lineage>
        <taxon>Eukaryota</taxon>
        <taxon>Metazoa</taxon>
        <taxon>Ecdysozoa</taxon>
        <taxon>Nematoda</taxon>
        <taxon>Chromadorea</taxon>
        <taxon>Rhabditida</taxon>
        <taxon>Rhabditina</taxon>
        <taxon>Rhabditomorpha</taxon>
        <taxon>Rhabditoidea</taxon>
        <taxon>Rhabditidae</taxon>
        <taxon>Mesorhabditinae</taxon>
        <taxon>Mesorhabditis</taxon>
    </lineage>
</organism>
<dbReference type="WBParaSite" id="MBELARI_LOCUS20062">
    <property type="protein sequence ID" value="MBELARI_LOCUS20062"/>
    <property type="gene ID" value="MBELARI_LOCUS20062"/>
</dbReference>
<name>A0AAF3F0N0_9BILA</name>
<keyword evidence="1" id="KW-1185">Reference proteome</keyword>